<evidence type="ECO:0000256" key="1">
    <source>
        <dbReference type="SAM" id="MobiDB-lite"/>
    </source>
</evidence>
<feature type="region of interest" description="Disordered" evidence="1">
    <location>
        <begin position="156"/>
        <end position="181"/>
    </location>
</feature>
<accession>A0A1I9GE43</accession>
<feature type="domain" description="Elapor1/2 mannose 6-phosphate receptor homology" evidence="2">
    <location>
        <begin position="4"/>
        <end position="73"/>
    </location>
</feature>
<protein>
    <submittedName>
        <fullName evidence="3">Bm11572</fullName>
    </submittedName>
</protein>
<reference evidence="3" key="2">
    <citation type="submission" date="2012-12" db="EMBL/GenBank/DDBJ databases">
        <authorList>
            <consortium name="WormBase Consortium"/>
            <person name="Ghedin E."/>
            <person name="Paulini M."/>
        </authorList>
    </citation>
    <scope>NUCLEOTIDE SEQUENCE</scope>
    <source>
        <strain evidence="3">FR3</strain>
    </source>
</reference>
<organism evidence="3">
    <name type="scientific">Brugia malayi</name>
    <name type="common">Filarial nematode worm</name>
    <dbReference type="NCBI Taxonomy" id="6279"/>
    <lineage>
        <taxon>Eukaryota</taxon>
        <taxon>Metazoa</taxon>
        <taxon>Ecdysozoa</taxon>
        <taxon>Nematoda</taxon>
        <taxon>Chromadorea</taxon>
        <taxon>Rhabditida</taxon>
        <taxon>Spirurina</taxon>
        <taxon>Spiruromorpha</taxon>
        <taxon>Filarioidea</taxon>
        <taxon>Onchocercidae</taxon>
        <taxon>Brugia</taxon>
    </lineage>
</organism>
<dbReference type="AlphaFoldDB" id="A0A1I9GE43"/>
<dbReference type="PANTHER" id="PTHR22727">
    <property type="entry name" value="PROTEIN CBG13728"/>
    <property type="match status" value="1"/>
</dbReference>
<dbReference type="InterPro" id="IPR009011">
    <property type="entry name" value="Man6P_isomerase_rcpt-bd_dom_sf"/>
</dbReference>
<dbReference type="PANTHER" id="PTHR22727:SF15">
    <property type="entry name" value="MRH DOMAIN-CONTAINING PROTEIN"/>
    <property type="match status" value="1"/>
</dbReference>
<proteinExistence type="predicted"/>
<sequence length="181" mass="20700">MNEIPNIHFYFGSPQPSTQLCQHGVYTVVTLKCDPRQIIKPLIKLPSNCPDGTCDGCLYHIIIYSSHACPICTEQDYSIIKGECINGMQSIHSIPASLEYKYMKLVEWKDNAKDLRSFGAESCGVEDDDNDNDDGEDNDRIFFARKNRRLYREYKKERNLSHDGNREDSGQTPFVPLEQAD</sequence>
<dbReference type="SUPFAM" id="SSF50911">
    <property type="entry name" value="Mannose 6-phosphate receptor domain"/>
    <property type="match status" value="1"/>
</dbReference>
<dbReference type="InterPro" id="IPR056607">
    <property type="entry name" value="Elapor1/2_MRH"/>
</dbReference>
<dbReference type="InterPro" id="IPR039181">
    <property type="entry name" value="Elapor1/2"/>
</dbReference>
<dbReference type="Pfam" id="PF23087">
    <property type="entry name" value="MRH_ELAPOR1_9th"/>
    <property type="match status" value="1"/>
</dbReference>
<dbReference type="EMBL" id="LN858825">
    <property type="protein sequence ID" value="CRZ26203.1"/>
    <property type="molecule type" value="Genomic_DNA"/>
</dbReference>
<evidence type="ECO:0000259" key="2">
    <source>
        <dbReference type="Pfam" id="PF23087"/>
    </source>
</evidence>
<gene>
    <name evidence="3" type="primary">Bm11572</name>
    <name evidence="3" type="ORF">BM_Bm11572</name>
</gene>
<dbReference type="GO" id="GO:0016020">
    <property type="term" value="C:membrane"/>
    <property type="evidence" value="ECO:0007669"/>
    <property type="project" value="TreeGrafter"/>
</dbReference>
<evidence type="ECO:0000313" key="3">
    <source>
        <dbReference type="EMBL" id="CRZ26203.1"/>
    </source>
</evidence>
<name>A0A1I9GE43_BRUMA</name>
<reference evidence="3" key="1">
    <citation type="journal article" date="2007" name="Science">
        <title>Draft genome of the filarial nematode parasite Brugia malayi.</title>
        <authorList>
            <person name="Ghedin E."/>
            <person name="Wang S."/>
            <person name="Spiro D."/>
            <person name="Caler E."/>
            <person name="Zhao Q."/>
            <person name="Crabtree J."/>
            <person name="Allen J.E."/>
            <person name="Delcher A.L."/>
            <person name="Guiliano D.B."/>
            <person name="Miranda-Saavedra D."/>
            <person name="Angiuoli S.V."/>
            <person name="Creasy T."/>
            <person name="Amedeo P."/>
            <person name="Haas B."/>
            <person name="El-Sayed N.M."/>
            <person name="Wortman J.R."/>
            <person name="Feldblyum T."/>
            <person name="Tallon L."/>
            <person name="Schatz M."/>
            <person name="Shumway M."/>
            <person name="Koo H."/>
            <person name="Salzberg S.L."/>
            <person name="Schobel S."/>
            <person name="Pertea M."/>
            <person name="Pop M."/>
            <person name="White O."/>
            <person name="Barton G.J."/>
            <person name="Carlow C.K."/>
            <person name="Crawford M.J."/>
            <person name="Daub J."/>
            <person name="Dimmic M.W."/>
            <person name="Estes C.F."/>
            <person name="Foster J.M."/>
            <person name="Ganatra M."/>
            <person name="Gregory W.F."/>
            <person name="Johnson N.M."/>
            <person name="Jin J."/>
            <person name="Komuniecki R."/>
            <person name="Korf I."/>
            <person name="Kumar S."/>
            <person name="Laney S."/>
            <person name="Li B.W."/>
            <person name="Li W."/>
            <person name="Lindblom T.H."/>
            <person name="Lustigman S."/>
            <person name="Ma D."/>
            <person name="Maina C.V."/>
            <person name="Martin D.M."/>
            <person name="McCarter J.P."/>
            <person name="McReynolds L."/>
            <person name="Mitreva M."/>
            <person name="Nutman T.B."/>
            <person name="Parkinson J."/>
            <person name="Peregrin-Alvarez J.M."/>
            <person name="Poole C."/>
            <person name="Ren Q."/>
            <person name="Saunders L."/>
            <person name="Sluder A.E."/>
            <person name="Smith K."/>
            <person name="Stanke M."/>
            <person name="Unnasch T.R."/>
            <person name="Ware J."/>
            <person name="Wei A.D."/>
            <person name="Weil G."/>
            <person name="Williams D.J."/>
            <person name="Zhang Y."/>
            <person name="Williams S.A."/>
            <person name="Fraser-Liggett C."/>
            <person name="Slatko B."/>
            <person name="Blaxter M.L."/>
            <person name="Scott A.L."/>
        </authorList>
    </citation>
    <scope>NUCLEOTIDE SEQUENCE</scope>
    <source>
        <strain evidence="3">FR3</strain>
    </source>
</reference>
<feature type="compositionally biased region" description="Basic and acidic residues" evidence="1">
    <location>
        <begin position="156"/>
        <end position="169"/>
    </location>
</feature>